<evidence type="ECO:0000313" key="2">
    <source>
        <dbReference type="Proteomes" id="UP000005013"/>
    </source>
</evidence>
<evidence type="ECO:0000313" key="1">
    <source>
        <dbReference type="EMBL" id="AFI06520.1"/>
    </source>
</evidence>
<dbReference type="KEGG" id="hcm:HCD_07665"/>
<proteinExistence type="predicted"/>
<dbReference type="OrthoDB" id="9894505at2"/>
<sequence length="185" mass="21809">MSEKEQVIIEVTNPLKSLRVNTKDFDVKKLENANEVQEFIDLIKNNSQDLYDDKYLAFYSKMLRELDYKDAYGITNFEKALKDIFFEIQTRKQDLYLASLKCEALDENNQVIKDITDNLHNKSYMFNNVKMLDSLAELIFKLLNKVNEHDEEVKFFDHVIVFSLKDNSLCVFMLVEPLEPAIEVF</sequence>
<dbReference type="EMBL" id="CP003481">
    <property type="protein sequence ID" value="AFI06520.1"/>
    <property type="molecule type" value="Genomic_DNA"/>
</dbReference>
<dbReference type="PATRIC" id="fig|1163745.3.peg.1615"/>
<dbReference type="Proteomes" id="UP000005013">
    <property type="component" value="Chromosome"/>
</dbReference>
<organism evidence="1 2">
    <name type="scientific">Helicobacter cetorum (strain ATCC BAA-540 / CCUG 52418 / MIT 99-5656)</name>
    <dbReference type="NCBI Taxonomy" id="1163745"/>
    <lineage>
        <taxon>Bacteria</taxon>
        <taxon>Pseudomonadati</taxon>
        <taxon>Campylobacterota</taxon>
        <taxon>Epsilonproteobacteria</taxon>
        <taxon>Campylobacterales</taxon>
        <taxon>Helicobacteraceae</taxon>
        <taxon>Helicobacter</taxon>
    </lineage>
</organism>
<dbReference type="HOGENOM" id="CLU_1459417_0_0_7"/>
<gene>
    <name evidence="1" type="ordered locus">HCD_07665</name>
</gene>
<dbReference type="RefSeq" id="WP_014659999.1">
    <property type="nucleotide sequence ID" value="NC_017735.1"/>
</dbReference>
<reference evidence="1 2" key="1">
    <citation type="journal article" date="2013" name="PLoS ONE">
        <title>Sequence Divergence and Conservation in Genomes ofHelicobacter cetorum Strains from a Dolphin and a Whale.</title>
        <authorList>
            <person name="Kersulyte D."/>
            <person name="Rossi M."/>
            <person name="Berg D.E."/>
        </authorList>
    </citation>
    <scope>NUCLEOTIDE SEQUENCE [LARGE SCALE GENOMIC DNA]</scope>
    <source>
        <strain evidence="1 2">MIT 99-5656</strain>
    </source>
</reference>
<accession>I0EUA1</accession>
<dbReference type="AlphaFoldDB" id="I0EUA1"/>
<dbReference type="STRING" id="1163745.HCD_07665"/>
<protein>
    <submittedName>
        <fullName evidence="1">Uncharacterized protein</fullName>
    </submittedName>
</protein>
<name>I0EUA1_HELCM</name>
<keyword evidence="2" id="KW-1185">Reference proteome</keyword>